<organism evidence="1 2">
    <name type="scientific">Antarcticirhabdus aurantiaca</name>
    <dbReference type="NCBI Taxonomy" id="2606717"/>
    <lineage>
        <taxon>Bacteria</taxon>
        <taxon>Pseudomonadati</taxon>
        <taxon>Pseudomonadota</taxon>
        <taxon>Alphaproteobacteria</taxon>
        <taxon>Hyphomicrobiales</taxon>
        <taxon>Aurantimonadaceae</taxon>
        <taxon>Antarcticirhabdus</taxon>
    </lineage>
</organism>
<name>A0ACD4NMX2_9HYPH</name>
<accession>A0ACD4NMX2</accession>
<gene>
    <name evidence="1" type="ORF">OXU80_25425</name>
</gene>
<reference evidence="1" key="1">
    <citation type="submission" date="2022-11" db="EMBL/GenBank/DDBJ databases">
        <title>beta-Carotene-producing bacterium, Jeongeuplla avenae sp. nov., alleviates the salt stress of Arabidopsis seedlings.</title>
        <authorList>
            <person name="Jiang L."/>
            <person name="Lee J."/>
        </authorList>
    </citation>
    <scope>NUCLEOTIDE SEQUENCE</scope>
    <source>
        <strain evidence="1">DY_R2A_6</strain>
    </source>
</reference>
<keyword evidence="2" id="KW-1185">Reference proteome</keyword>
<proteinExistence type="predicted"/>
<evidence type="ECO:0000313" key="1">
    <source>
        <dbReference type="EMBL" id="WAJ28123.1"/>
    </source>
</evidence>
<sequence length="255" mass="26664">MSVSQRPSSATPPILEVRGLVAGYEESLPIVRGIDLDVSPGEIVAVLGPNGAGKSTFVKAVAGVVPTFGGRVSLRGRDVTARPAHLRVSDGLAFVPQTENIFASLTILENLRLCAGILPAALRQPRIDAAFAMFPDLGSRPNLVAGALSGGQRQMLATARALIVDPAVLILDEPSAGLSPKLVHDVFETLERVRETGVAILLVEQNVRAALSIADRGVVLAEGRLRHAAPAAELRADPNLGALFLGSYDHAEATP</sequence>
<keyword evidence="1" id="KW-0547">Nucleotide-binding</keyword>
<evidence type="ECO:0000313" key="2">
    <source>
        <dbReference type="Proteomes" id="UP001163223"/>
    </source>
</evidence>
<keyword evidence="1" id="KW-0067">ATP-binding</keyword>
<protein>
    <submittedName>
        <fullName evidence="1">ABC transporter ATP-binding protein</fullName>
    </submittedName>
</protein>
<dbReference type="EMBL" id="CP113520">
    <property type="protein sequence ID" value="WAJ28123.1"/>
    <property type="molecule type" value="Genomic_DNA"/>
</dbReference>
<dbReference type="Proteomes" id="UP001163223">
    <property type="component" value="Chromosome"/>
</dbReference>